<dbReference type="OrthoDB" id="10011386at2759"/>
<accession>A0A9X6RLL8</accession>
<comment type="caution">
    <text evidence="1">The sequence shown here is derived from an EMBL/GenBank/DDBJ whole genome shotgun (WGS) entry which is preliminary data.</text>
</comment>
<dbReference type="AlphaFoldDB" id="A0A9X6RLL8"/>
<keyword evidence="2" id="KW-1185">Reference proteome</keyword>
<organism evidence="1 2">
    <name type="scientific">Hypsibius exemplaris</name>
    <name type="common">Freshwater tardigrade</name>
    <dbReference type="NCBI Taxonomy" id="2072580"/>
    <lineage>
        <taxon>Eukaryota</taxon>
        <taxon>Metazoa</taxon>
        <taxon>Ecdysozoa</taxon>
        <taxon>Tardigrada</taxon>
        <taxon>Eutardigrada</taxon>
        <taxon>Parachela</taxon>
        <taxon>Hypsibioidea</taxon>
        <taxon>Hypsibiidae</taxon>
        <taxon>Hypsibius</taxon>
    </lineage>
</organism>
<evidence type="ECO:0000313" key="2">
    <source>
        <dbReference type="Proteomes" id="UP000192578"/>
    </source>
</evidence>
<proteinExistence type="predicted"/>
<reference evidence="2" key="1">
    <citation type="submission" date="2017-01" db="EMBL/GenBank/DDBJ databases">
        <title>Comparative genomics of anhydrobiosis in the tardigrade Hypsibius dujardini.</title>
        <authorList>
            <person name="Yoshida Y."/>
            <person name="Koutsovoulos G."/>
            <person name="Laetsch D."/>
            <person name="Stevens L."/>
            <person name="Kumar S."/>
            <person name="Horikawa D."/>
            <person name="Ishino K."/>
            <person name="Komine S."/>
            <person name="Tomita M."/>
            <person name="Blaxter M."/>
            <person name="Arakawa K."/>
        </authorList>
    </citation>
    <scope>NUCLEOTIDE SEQUENCE [LARGE SCALE GENOMIC DNA]</scope>
    <source>
        <strain evidence="2">Z151</strain>
    </source>
</reference>
<sequence>MALKGLRIFGGTHMTNWLAGFPDINTTKCPRLRGILLNVRPCGHINSAVPIYVSESPSQVFLSIMTTLYNHVLKNGIKSDEWPKLFIVMDYICNIDRTKAAQTPLPLSPPFDKLFISVSKVIHVFHHRNHVCPECKTGKYNPKNISVVYPKLKKRKTEAAEQSNAWLKRFAAVLNSISRNRQLFYLARQTFHRNKYLYTKSGRA</sequence>
<evidence type="ECO:0000313" key="1">
    <source>
        <dbReference type="EMBL" id="OWA52414.1"/>
    </source>
</evidence>
<dbReference type="Proteomes" id="UP000192578">
    <property type="component" value="Unassembled WGS sequence"/>
</dbReference>
<name>A0A9X6RLL8_HYPEX</name>
<gene>
    <name evidence="1" type="ORF">BV898_16871</name>
</gene>
<dbReference type="EMBL" id="MTYJ01000267">
    <property type="protein sequence ID" value="OWA52414.1"/>
    <property type="molecule type" value="Genomic_DNA"/>
</dbReference>
<protein>
    <submittedName>
        <fullName evidence="1">Uncharacterized protein</fullName>
    </submittedName>
</protein>